<dbReference type="InterPro" id="IPR001925">
    <property type="entry name" value="Porin_Euk"/>
</dbReference>
<evidence type="ECO:0000313" key="3">
    <source>
        <dbReference type="Proteomes" id="UP000316726"/>
    </source>
</evidence>
<dbReference type="GO" id="GO:0005741">
    <property type="term" value="C:mitochondrial outer membrane"/>
    <property type="evidence" value="ECO:0007669"/>
    <property type="project" value="InterPro"/>
</dbReference>
<gene>
    <name evidence="2" type="ORF">A3770_11p62960</name>
</gene>
<dbReference type="InterPro" id="IPR027246">
    <property type="entry name" value="Porin_Euk/Tom40"/>
</dbReference>
<protein>
    <submittedName>
        <fullName evidence="2">Voltage-dependent anion channel protein</fullName>
    </submittedName>
</protein>
<dbReference type="OrthoDB" id="7827681at2759"/>
<dbReference type="GO" id="GO:0008308">
    <property type="term" value="F:voltage-gated monoatomic anion channel activity"/>
    <property type="evidence" value="ECO:0007669"/>
    <property type="project" value="InterPro"/>
</dbReference>
<keyword evidence="3" id="KW-1185">Reference proteome</keyword>
<dbReference type="EMBL" id="CP031044">
    <property type="protein sequence ID" value="QDZ23778.1"/>
    <property type="molecule type" value="Genomic_DNA"/>
</dbReference>
<dbReference type="CDD" id="cd07306">
    <property type="entry name" value="Porin3_VDAC"/>
    <property type="match status" value="1"/>
</dbReference>
<dbReference type="AlphaFoldDB" id="A0A5B8MSN6"/>
<dbReference type="Gene3D" id="2.40.160.10">
    <property type="entry name" value="Porin"/>
    <property type="match status" value="1"/>
</dbReference>
<dbReference type="PANTHER" id="PTHR11743:SF70">
    <property type="entry name" value="GH26960P-RELATED"/>
    <property type="match status" value="1"/>
</dbReference>
<evidence type="ECO:0000313" key="2">
    <source>
        <dbReference type="EMBL" id="QDZ23778.1"/>
    </source>
</evidence>
<dbReference type="STRING" id="1764295.A0A5B8MSN6"/>
<reference evidence="2 3" key="1">
    <citation type="submission" date="2018-07" db="EMBL/GenBank/DDBJ databases">
        <title>The complete nuclear genome of the prasinophyte Chloropicon primus (CCMP1205).</title>
        <authorList>
            <person name="Pombert J.-F."/>
            <person name="Otis C."/>
            <person name="Turmel M."/>
            <person name="Lemieux C."/>
        </authorList>
    </citation>
    <scope>NUCLEOTIDE SEQUENCE [LARGE SCALE GENOMIC DNA]</scope>
    <source>
        <strain evidence="2 3">CCMP1205</strain>
    </source>
</reference>
<organism evidence="2 3">
    <name type="scientific">Chloropicon primus</name>
    <dbReference type="NCBI Taxonomy" id="1764295"/>
    <lineage>
        <taxon>Eukaryota</taxon>
        <taxon>Viridiplantae</taxon>
        <taxon>Chlorophyta</taxon>
        <taxon>Chloropicophyceae</taxon>
        <taxon>Chloropicales</taxon>
        <taxon>Chloropicaceae</taxon>
        <taxon>Chloropicon</taxon>
    </lineage>
</organism>
<dbReference type="Proteomes" id="UP000316726">
    <property type="component" value="Chromosome 11"/>
</dbReference>
<dbReference type="Pfam" id="PF01459">
    <property type="entry name" value="Porin_3"/>
    <property type="match status" value="1"/>
</dbReference>
<dbReference type="PANTHER" id="PTHR11743">
    <property type="entry name" value="VOLTAGE-DEPENDENT ANION-SELECTIVE CHANNEL"/>
    <property type="match status" value="1"/>
</dbReference>
<dbReference type="InterPro" id="IPR023614">
    <property type="entry name" value="Porin_dom_sf"/>
</dbReference>
<evidence type="ECO:0000256" key="1">
    <source>
        <dbReference type="ARBA" id="ARBA00009624"/>
    </source>
</evidence>
<accession>A0A5B8MSN6</accession>
<comment type="similarity">
    <text evidence="1">Belongs to the eukaryotic mitochondrial porin (TC 1.B.8.1) family.</text>
</comment>
<dbReference type="SUPFAM" id="SSF56935">
    <property type="entry name" value="Porins"/>
    <property type="match status" value="1"/>
</dbReference>
<name>A0A5B8MSN6_9CHLO</name>
<proteinExistence type="inferred from homology"/>
<sequence length="274" mass="28406">MTETLSFGALGKAAKDLLSGGFQLNQKVTATTKTDTGVDFTVSGVKKDDKLDGDIKAAYKASCGYSADIKVSADSKVTSTIAYSKLFPGLKVSLNGSIPDKASGKLSFNFTKPLYTLNGNVGLTSTPKAECSMSVGHGGLSVGAEAGYCTKTTSVTKWSLGAAYVASDYKCALIVGDKGDSVKASYVHTVSADTSVGGEVVRKFGADSTTFTVGAAHKLENGASTKAKIDNSGIASLLYEQEFAPKSKTAVTLQFDTMNLNKSAKVGVAMDFRS</sequence>